<evidence type="ECO:0000313" key="6">
    <source>
        <dbReference type="EMBL" id="QDU67598.1"/>
    </source>
</evidence>
<keyword evidence="2 5" id="KW-0812">Transmembrane</keyword>
<feature type="transmembrane region" description="Helical" evidence="5">
    <location>
        <begin position="50"/>
        <end position="75"/>
    </location>
</feature>
<keyword evidence="7" id="KW-1185">Reference proteome</keyword>
<dbReference type="GO" id="GO:0008168">
    <property type="term" value="F:methyltransferase activity"/>
    <property type="evidence" value="ECO:0007669"/>
    <property type="project" value="UniProtKB-KW"/>
</dbReference>
<protein>
    <submittedName>
        <fullName evidence="6">Isoprenylcysteine carboxyl methyltransferase (ICMT) family protein</fullName>
    </submittedName>
</protein>
<dbReference type="PANTHER" id="PTHR12714">
    <property type="entry name" value="PROTEIN-S ISOPRENYLCYSTEINE O-METHYLTRANSFERASE"/>
    <property type="match status" value="1"/>
</dbReference>
<evidence type="ECO:0000256" key="2">
    <source>
        <dbReference type="ARBA" id="ARBA00022692"/>
    </source>
</evidence>
<feature type="transmembrane region" description="Helical" evidence="5">
    <location>
        <begin position="120"/>
        <end position="137"/>
    </location>
</feature>
<keyword evidence="4 5" id="KW-0472">Membrane</keyword>
<evidence type="ECO:0000256" key="3">
    <source>
        <dbReference type="ARBA" id="ARBA00022989"/>
    </source>
</evidence>
<dbReference type="InterPro" id="IPR007318">
    <property type="entry name" value="Phopholipid_MeTrfase"/>
</dbReference>
<feature type="transmembrane region" description="Helical" evidence="5">
    <location>
        <begin position="27"/>
        <end position="44"/>
    </location>
</feature>
<accession>A0A518BKV0</accession>
<reference evidence="6 7" key="1">
    <citation type="submission" date="2019-02" db="EMBL/GenBank/DDBJ databases">
        <title>Deep-cultivation of Planctomycetes and their phenomic and genomic characterization uncovers novel biology.</title>
        <authorList>
            <person name="Wiegand S."/>
            <person name="Jogler M."/>
            <person name="Boedeker C."/>
            <person name="Pinto D."/>
            <person name="Vollmers J."/>
            <person name="Rivas-Marin E."/>
            <person name="Kohn T."/>
            <person name="Peeters S.H."/>
            <person name="Heuer A."/>
            <person name="Rast P."/>
            <person name="Oberbeckmann S."/>
            <person name="Bunk B."/>
            <person name="Jeske O."/>
            <person name="Meyerdierks A."/>
            <person name="Storesund J.E."/>
            <person name="Kallscheuer N."/>
            <person name="Luecker S."/>
            <person name="Lage O.M."/>
            <person name="Pohl T."/>
            <person name="Merkel B.J."/>
            <person name="Hornburger P."/>
            <person name="Mueller R.-W."/>
            <person name="Bruemmer F."/>
            <person name="Labrenz M."/>
            <person name="Spormann A.M."/>
            <person name="Op den Camp H."/>
            <person name="Overmann J."/>
            <person name="Amann R."/>
            <person name="Jetten M.S.M."/>
            <person name="Mascher T."/>
            <person name="Medema M.H."/>
            <person name="Devos D.P."/>
            <person name="Kaster A.-K."/>
            <person name="Ovreas L."/>
            <person name="Rohde M."/>
            <person name="Galperin M.Y."/>
            <person name="Jogler C."/>
        </authorList>
    </citation>
    <scope>NUCLEOTIDE SEQUENCE [LARGE SCALE GENOMIC DNA]</scope>
    <source>
        <strain evidence="6 7">Pla133</strain>
    </source>
</reference>
<keyword evidence="3 5" id="KW-1133">Transmembrane helix</keyword>
<gene>
    <name evidence="6" type="ORF">Pla133_26860</name>
</gene>
<dbReference type="GO" id="GO:0032259">
    <property type="term" value="P:methylation"/>
    <property type="evidence" value="ECO:0007669"/>
    <property type="project" value="UniProtKB-KW"/>
</dbReference>
<evidence type="ECO:0000256" key="4">
    <source>
        <dbReference type="ARBA" id="ARBA00023136"/>
    </source>
</evidence>
<dbReference type="Proteomes" id="UP000316921">
    <property type="component" value="Chromosome"/>
</dbReference>
<organism evidence="6 7">
    <name type="scientific">Engelhardtia mirabilis</name>
    <dbReference type="NCBI Taxonomy" id="2528011"/>
    <lineage>
        <taxon>Bacteria</taxon>
        <taxon>Pseudomonadati</taxon>
        <taxon>Planctomycetota</taxon>
        <taxon>Planctomycetia</taxon>
        <taxon>Planctomycetia incertae sedis</taxon>
        <taxon>Engelhardtia</taxon>
    </lineage>
</organism>
<dbReference type="PANTHER" id="PTHR12714:SF9">
    <property type="entry name" value="PROTEIN-S-ISOPRENYLCYSTEINE O-METHYLTRANSFERASE"/>
    <property type="match status" value="1"/>
</dbReference>
<keyword evidence="6" id="KW-0808">Transferase</keyword>
<dbReference type="EMBL" id="CP036287">
    <property type="protein sequence ID" value="QDU67598.1"/>
    <property type="molecule type" value="Genomic_DNA"/>
</dbReference>
<dbReference type="Gene3D" id="1.20.120.1630">
    <property type="match status" value="1"/>
</dbReference>
<proteinExistence type="predicted"/>
<dbReference type="AlphaFoldDB" id="A0A518BKV0"/>
<evidence type="ECO:0000313" key="7">
    <source>
        <dbReference type="Proteomes" id="UP000316921"/>
    </source>
</evidence>
<feature type="transmembrane region" description="Helical" evidence="5">
    <location>
        <begin position="96"/>
        <end position="114"/>
    </location>
</feature>
<sequence length="208" mass="23466">MAASEVPDNTHDDPMSTVPQFFAHHRLLLSRAFAVLLGVYILFGPPPPTFAPWVASLSGLTGLALLAIAAFGRVWCLTFIAGKKNVEVVKSGPYSMVRNPLYVFSFVGAIGFGLAIEDPLLTFTIAAAFTIYYYFVVRSEEAYLLANQGESYQRYFDSTPRWIPRPSLYTEPDSVEIDPRRMRRGILDAMWFIWAYFLHEILEAIQRA</sequence>
<dbReference type="KEGG" id="pbap:Pla133_26860"/>
<evidence type="ECO:0000256" key="1">
    <source>
        <dbReference type="ARBA" id="ARBA00004127"/>
    </source>
</evidence>
<dbReference type="GO" id="GO:0012505">
    <property type="term" value="C:endomembrane system"/>
    <property type="evidence" value="ECO:0007669"/>
    <property type="project" value="UniProtKB-SubCell"/>
</dbReference>
<evidence type="ECO:0000256" key="5">
    <source>
        <dbReference type="SAM" id="Phobius"/>
    </source>
</evidence>
<comment type="subcellular location">
    <subcellularLocation>
        <location evidence="1">Endomembrane system</location>
        <topology evidence="1">Multi-pass membrane protein</topology>
    </subcellularLocation>
</comment>
<keyword evidence="6" id="KW-0489">Methyltransferase</keyword>
<name>A0A518BKV0_9BACT</name>
<dbReference type="Pfam" id="PF04191">
    <property type="entry name" value="PEMT"/>
    <property type="match status" value="1"/>
</dbReference>